<dbReference type="InterPro" id="IPR009056">
    <property type="entry name" value="Cyt_c-like_dom"/>
</dbReference>
<dbReference type="InterPro" id="IPR036909">
    <property type="entry name" value="Cyt_c-like_dom_sf"/>
</dbReference>
<evidence type="ECO:0000256" key="4">
    <source>
        <dbReference type="PROSITE-ProRule" id="PRU00433"/>
    </source>
</evidence>
<gene>
    <name evidence="7" type="ORF">PYV00_17975</name>
</gene>
<dbReference type="PANTHER" id="PTHR35008:SF8">
    <property type="entry name" value="ALCOHOL DEHYDROGENASE CYTOCHROME C SUBUNIT"/>
    <property type="match status" value="1"/>
</dbReference>
<protein>
    <submittedName>
        <fullName evidence="7">Cytochrome c</fullName>
    </submittedName>
</protein>
<dbReference type="PANTHER" id="PTHR35008">
    <property type="entry name" value="BLL4482 PROTEIN-RELATED"/>
    <property type="match status" value="1"/>
</dbReference>
<keyword evidence="3 4" id="KW-0408">Iron</keyword>
<keyword evidence="8" id="KW-1185">Reference proteome</keyword>
<feature type="domain" description="Cytochrome c" evidence="6">
    <location>
        <begin position="32"/>
        <end position="125"/>
    </location>
</feature>
<evidence type="ECO:0000256" key="3">
    <source>
        <dbReference type="ARBA" id="ARBA00023004"/>
    </source>
</evidence>
<sequence length="162" mass="16962">MTRKLSRLPSHAMARLVPAVATLAALGLAAPAWAQAAPKAYATNCQLCHKPDGKGTPGVFPRLTGRVDAIAAHKDGRKWLIATVLYGQSGAITVDGKPVRGTMGPFARLSDKDIADTLNWLAQGKGRAFTPAEVAAVRGEPGWTLAKVGEMRKKLAGAGVIK</sequence>
<keyword evidence="1 4" id="KW-0349">Heme</keyword>
<keyword evidence="5" id="KW-0732">Signal</keyword>
<proteinExistence type="predicted"/>
<accession>A0ABT5WUL6</accession>
<dbReference type="Pfam" id="PF00034">
    <property type="entry name" value="Cytochrom_C"/>
    <property type="match status" value="1"/>
</dbReference>
<dbReference type="PROSITE" id="PS51007">
    <property type="entry name" value="CYTC"/>
    <property type="match status" value="1"/>
</dbReference>
<evidence type="ECO:0000256" key="2">
    <source>
        <dbReference type="ARBA" id="ARBA00022723"/>
    </source>
</evidence>
<reference evidence="7 8" key="1">
    <citation type="submission" date="2023-03" db="EMBL/GenBank/DDBJ databases">
        <title>NovoSphingobium album sp. nov. isolated from polycyclic aromatic hydrocarbons- and heavy-metal polluted soil.</title>
        <authorList>
            <person name="Liu Z."/>
            <person name="Wang K."/>
        </authorList>
    </citation>
    <scope>NUCLEOTIDE SEQUENCE [LARGE SCALE GENOMIC DNA]</scope>
    <source>
        <strain evidence="7 8">H3SJ31-1</strain>
    </source>
</reference>
<evidence type="ECO:0000313" key="8">
    <source>
        <dbReference type="Proteomes" id="UP001216253"/>
    </source>
</evidence>
<evidence type="ECO:0000259" key="6">
    <source>
        <dbReference type="PROSITE" id="PS51007"/>
    </source>
</evidence>
<evidence type="ECO:0000256" key="5">
    <source>
        <dbReference type="SAM" id="SignalP"/>
    </source>
</evidence>
<dbReference type="Gene3D" id="1.10.760.10">
    <property type="entry name" value="Cytochrome c-like domain"/>
    <property type="match status" value="1"/>
</dbReference>
<evidence type="ECO:0000256" key="1">
    <source>
        <dbReference type="ARBA" id="ARBA00022617"/>
    </source>
</evidence>
<dbReference type="SUPFAM" id="SSF46626">
    <property type="entry name" value="Cytochrome c"/>
    <property type="match status" value="1"/>
</dbReference>
<dbReference type="InterPro" id="IPR051459">
    <property type="entry name" value="Cytochrome_c-type_DH"/>
</dbReference>
<feature type="signal peptide" evidence="5">
    <location>
        <begin position="1"/>
        <end position="36"/>
    </location>
</feature>
<feature type="chain" id="PRO_5045918092" evidence="5">
    <location>
        <begin position="37"/>
        <end position="162"/>
    </location>
</feature>
<dbReference type="Proteomes" id="UP001216253">
    <property type="component" value="Unassembled WGS sequence"/>
</dbReference>
<dbReference type="EMBL" id="JARESE010000062">
    <property type="protein sequence ID" value="MDE8653592.1"/>
    <property type="molecule type" value="Genomic_DNA"/>
</dbReference>
<evidence type="ECO:0000313" key="7">
    <source>
        <dbReference type="EMBL" id="MDE8653592.1"/>
    </source>
</evidence>
<name>A0ABT5WUL6_9SPHN</name>
<organism evidence="7 8">
    <name type="scientific">Novosphingobium album</name>
    <name type="common">ex Liu et al. 2023</name>
    <dbReference type="NCBI Taxonomy" id="3031130"/>
    <lineage>
        <taxon>Bacteria</taxon>
        <taxon>Pseudomonadati</taxon>
        <taxon>Pseudomonadota</taxon>
        <taxon>Alphaproteobacteria</taxon>
        <taxon>Sphingomonadales</taxon>
        <taxon>Sphingomonadaceae</taxon>
        <taxon>Novosphingobium</taxon>
    </lineage>
</organism>
<comment type="caution">
    <text evidence="7">The sequence shown here is derived from an EMBL/GenBank/DDBJ whole genome shotgun (WGS) entry which is preliminary data.</text>
</comment>
<keyword evidence="2 4" id="KW-0479">Metal-binding</keyword>